<feature type="transmembrane region" description="Helical" evidence="1">
    <location>
        <begin position="282"/>
        <end position="303"/>
    </location>
</feature>
<keyword evidence="3" id="KW-1185">Reference proteome</keyword>
<evidence type="ECO:0000313" key="3">
    <source>
        <dbReference type="Proteomes" id="UP000318571"/>
    </source>
</evidence>
<dbReference type="STRING" id="6832.A0A553PM52"/>
<keyword evidence="1" id="KW-1133">Transmembrane helix</keyword>
<dbReference type="PANTHER" id="PTHR36978:SF4">
    <property type="entry name" value="P-LOOP CONTAINING NUCLEOSIDE TRIPHOSPHATE HYDROLASE PROTEIN"/>
    <property type="match status" value="1"/>
</dbReference>
<dbReference type="Pfam" id="PF17784">
    <property type="entry name" value="Sulfotransfer_4"/>
    <property type="match status" value="1"/>
</dbReference>
<dbReference type="SUPFAM" id="SSF52540">
    <property type="entry name" value="P-loop containing nucleoside triphosphate hydrolases"/>
    <property type="match status" value="1"/>
</dbReference>
<comment type="caution">
    <text evidence="2">The sequence shown here is derived from an EMBL/GenBank/DDBJ whole genome shotgun (WGS) entry which is preliminary data.</text>
</comment>
<sequence length="308" mass="34831">MQMSVKNNVIEPGLLSNKIIQEQFRSELFKIMDKALKKVLTTGYEVPTDQKANYDGFVVIGAGLPRTGTLSMKSALGTLLNGVCYHMMSMIEGSPAESAFWAKALKGGVTPQEWRDFLGGRGYRAGVDYPLSRFYRELMEAYPNAKIILTTRNPETWYKSVKDSIYKGSLIMKKLSVHLFLILVGKTLTAKVMDDLGYLPAKGMDKGIFTVIEEGPDSAQKYFEEWVESVKECVPKDRLLIFEVKEGWKPLCQFLDVPIPDVPFPRLNDTASMARKHRNLELMANVIVFGIPACLGIIFYMLYNYYTK</sequence>
<evidence type="ECO:0008006" key="4">
    <source>
        <dbReference type="Google" id="ProtNLM"/>
    </source>
</evidence>
<evidence type="ECO:0000256" key="1">
    <source>
        <dbReference type="SAM" id="Phobius"/>
    </source>
</evidence>
<accession>A0A553PM52</accession>
<keyword evidence="1" id="KW-0812">Transmembrane</keyword>
<dbReference type="PANTHER" id="PTHR36978">
    <property type="entry name" value="P-LOOP CONTAINING NUCLEOTIDE TRIPHOSPHATE HYDROLASE"/>
    <property type="match status" value="1"/>
</dbReference>
<organism evidence="2 3">
    <name type="scientific">Tigriopus californicus</name>
    <name type="common">Marine copepod</name>
    <dbReference type="NCBI Taxonomy" id="6832"/>
    <lineage>
        <taxon>Eukaryota</taxon>
        <taxon>Metazoa</taxon>
        <taxon>Ecdysozoa</taxon>
        <taxon>Arthropoda</taxon>
        <taxon>Crustacea</taxon>
        <taxon>Multicrustacea</taxon>
        <taxon>Hexanauplia</taxon>
        <taxon>Copepoda</taxon>
        <taxon>Harpacticoida</taxon>
        <taxon>Harpacticidae</taxon>
        <taxon>Tigriopus</taxon>
    </lineage>
</organism>
<protein>
    <recommendedName>
        <fullName evidence="4">Sulfotransferase domain-containing protein</fullName>
    </recommendedName>
</protein>
<dbReference type="InterPro" id="IPR040632">
    <property type="entry name" value="Sulfotransfer_4"/>
</dbReference>
<dbReference type="EMBL" id="VCGU01000003">
    <property type="protein sequence ID" value="TRY78758.1"/>
    <property type="molecule type" value="Genomic_DNA"/>
</dbReference>
<keyword evidence="1" id="KW-0472">Membrane</keyword>
<reference evidence="2 3" key="1">
    <citation type="journal article" date="2018" name="Nat. Ecol. Evol.">
        <title>Genomic signatures of mitonuclear coevolution across populations of Tigriopus californicus.</title>
        <authorList>
            <person name="Barreto F.S."/>
            <person name="Watson E.T."/>
            <person name="Lima T.G."/>
            <person name="Willett C.S."/>
            <person name="Edmands S."/>
            <person name="Li W."/>
            <person name="Burton R.S."/>
        </authorList>
    </citation>
    <scope>NUCLEOTIDE SEQUENCE [LARGE SCALE GENOMIC DNA]</scope>
    <source>
        <strain evidence="2 3">San Diego</strain>
    </source>
</reference>
<dbReference type="AlphaFoldDB" id="A0A553PM52"/>
<proteinExistence type="predicted"/>
<name>A0A553PM52_TIGCA</name>
<dbReference type="Proteomes" id="UP000318571">
    <property type="component" value="Chromosome 11"/>
</dbReference>
<evidence type="ECO:0000313" key="2">
    <source>
        <dbReference type="EMBL" id="TRY78758.1"/>
    </source>
</evidence>
<dbReference type="OMA" id="AGQHGRE"/>
<dbReference type="Gene3D" id="3.40.50.300">
    <property type="entry name" value="P-loop containing nucleotide triphosphate hydrolases"/>
    <property type="match status" value="1"/>
</dbReference>
<dbReference type="InterPro" id="IPR027417">
    <property type="entry name" value="P-loop_NTPase"/>
</dbReference>
<gene>
    <name evidence="2" type="ORF">TCAL_09466</name>
</gene>